<reference evidence="2 3" key="1">
    <citation type="journal article" date="2011" name="Science">
        <title>The ecoresponsive genome of Daphnia pulex.</title>
        <authorList>
            <person name="Colbourne J.K."/>
            <person name="Pfrender M.E."/>
            <person name="Gilbert D."/>
            <person name="Thomas W.K."/>
            <person name="Tucker A."/>
            <person name="Oakley T.H."/>
            <person name="Tokishita S."/>
            <person name="Aerts A."/>
            <person name="Arnold G.J."/>
            <person name="Basu M.K."/>
            <person name="Bauer D.J."/>
            <person name="Caceres C.E."/>
            <person name="Carmel L."/>
            <person name="Casola C."/>
            <person name="Choi J.H."/>
            <person name="Detter J.C."/>
            <person name="Dong Q."/>
            <person name="Dusheyko S."/>
            <person name="Eads B.D."/>
            <person name="Frohlich T."/>
            <person name="Geiler-Samerotte K.A."/>
            <person name="Gerlach D."/>
            <person name="Hatcher P."/>
            <person name="Jogdeo S."/>
            <person name="Krijgsveld J."/>
            <person name="Kriventseva E.V."/>
            <person name="Kultz D."/>
            <person name="Laforsch C."/>
            <person name="Lindquist E."/>
            <person name="Lopez J."/>
            <person name="Manak J.R."/>
            <person name="Muller J."/>
            <person name="Pangilinan J."/>
            <person name="Patwardhan R.P."/>
            <person name="Pitluck S."/>
            <person name="Pritham E.J."/>
            <person name="Rechtsteiner A."/>
            <person name="Rho M."/>
            <person name="Rogozin I.B."/>
            <person name="Sakarya O."/>
            <person name="Salamov A."/>
            <person name="Schaack S."/>
            <person name="Shapiro H."/>
            <person name="Shiga Y."/>
            <person name="Skalitzky C."/>
            <person name="Smith Z."/>
            <person name="Souvorov A."/>
            <person name="Sung W."/>
            <person name="Tang Z."/>
            <person name="Tsuchiya D."/>
            <person name="Tu H."/>
            <person name="Vos H."/>
            <person name="Wang M."/>
            <person name="Wolf Y.I."/>
            <person name="Yamagata H."/>
            <person name="Yamada T."/>
            <person name="Ye Y."/>
            <person name="Shaw J.R."/>
            <person name="Andrews J."/>
            <person name="Crease T.J."/>
            <person name="Tang H."/>
            <person name="Lucas S.M."/>
            <person name="Robertson H.M."/>
            <person name="Bork P."/>
            <person name="Koonin E.V."/>
            <person name="Zdobnov E.M."/>
            <person name="Grigoriev I.V."/>
            <person name="Lynch M."/>
            <person name="Boore J.L."/>
        </authorList>
    </citation>
    <scope>NUCLEOTIDE SEQUENCE [LARGE SCALE GENOMIC DNA]</scope>
</reference>
<name>E9H399_DAPPU</name>
<feature type="transmembrane region" description="Helical" evidence="1">
    <location>
        <begin position="91"/>
        <end position="111"/>
    </location>
</feature>
<keyword evidence="1" id="KW-1133">Transmembrane helix</keyword>
<dbReference type="HOGENOM" id="CLU_1950963_0_0_1"/>
<sequence>MHMVPALDLTFEHAAATAAVEKGATEREKIGGKRKKKVCVARNRKEGSLPGLSGVETLARHAARASSPFKSIPKGMTVSRLSSSMWRQHPAYRAFSLVLFLFFYFFLLVPLSHFRVKGKEKPTRNLKKM</sequence>
<accession>E9H399</accession>
<dbReference type="KEGG" id="dpx:DAPPUDRAFT_307578"/>
<organism evidence="2 3">
    <name type="scientific">Daphnia pulex</name>
    <name type="common">Water flea</name>
    <dbReference type="NCBI Taxonomy" id="6669"/>
    <lineage>
        <taxon>Eukaryota</taxon>
        <taxon>Metazoa</taxon>
        <taxon>Ecdysozoa</taxon>
        <taxon>Arthropoda</taxon>
        <taxon>Crustacea</taxon>
        <taxon>Branchiopoda</taxon>
        <taxon>Diplostraca</taxon>
        <taxon>Cladocera</taxon>
        <taxon>Anomopoda</taxon>
        <taxon>Daphniidae</taxon>
        <taxon>Daphnia</taxon>
    </lineage>
</organism>
<protein>
    <recommendedName>
        <fullName evidence="4">Transmembrane protein</fullName>
    </recommendedName>
</protein>
<gene>
    <name evidence="2" type="ORF">DAPPUDRAFT_307578</name>
</gene>
<dbReference type="Proteomes" id="UP000000305">
    <property type="component" value="Unassembled WGS sequence"/>
</dbReference>
<keyword evidence="1" id="KW-0812">Transmembrane</keyword>
<dbReference type="AlphaFoldDB" id="E9H399"/>
<evidence type="ECO:0000313" key="3">
    <source>
        <dbReference type="Proteomes" id="UP000000305"/>
    </source>
</evidence>
<evidence type="ECO:0008006" key="4">
    <source>
        <dbReference type="Google" id="ProtNLM"/>
    </source>
</evidence>
<dbReference type="EMBL" id="GL732588">
    <property type="protein sequence ID" value="EFX73725.1"/>
    <property type="molecule type" value="Genomic_DNA"/>
</dbReference>
<dbReference type="InParanoid" id="E9H399"/>
<evidence type="ECO:0000256" key="1">
    <source>
        <dbReference type="SAM" id="Phobius"/>
    </source>
</evidence>
<keyword evidence="1" id="KW-0472">Membrane</keyword>
<keyword evidence="3" id="KW-1185">Reference proteome</keyword>
<evidence type="ECO:0000313" key="2">
    <source>
        <dbReference type="EMBL" id="EFX73725.1"/>
    </source>
</evidence>
<proteinExistence type="predicted"/>